<proteinExistence type="predicted"/>
<dbReference type="InterPro" id="IPR015915">
    <property type="entry name" value="Kelch-typ_b-propeller"/>
</dbReference>
<evidence type="ECO:0000313" key="2">
    <source>
        <dbReference type="Proteomes" id="UP000603453"/>
    </source>
</evidence>
<comment type="caution">
    <text evidence="1">The sequence shown here is derived from an EMBL/GenBank/DDBJ whole genome shotgun (WGS) entry which is preliminary data.</text>
</comment>
<dbReference type="SUPFAM" id="SSF117281">
    <property type="entry name" value="Kelch motif"/>
    <property type="match status" value="1"/>
</dbReference>
<evidence type="ECO:0008006" key="3">
    <source>
        <dbReference type="Google" id="ProtNLM"/>
    </source>
</evidence>
<gene>
    <name evidence="1" type="ORF">INT47_000104</name>
</gene>
<organism evidence="1 2">
    <name type="scientific">Mucor saturninus</name>
    <dbReference type="NCBI Taxonomy" id="64648"/>
    <lineage>
        <taxon>Eukaryota</taxon>
        <taxon>Fungi</taxon>
        <taxon>Fungi incertae sedis</taxon>
        <taxon>Mucoromycota</taxon>
        <taxon>Mucoromycotina</taxon>
        <taxon>Mucoromycetes</taxon>
        <taxon>Mucorales</taxon>
        <taxon>Mucorineae</taxon>
        <taxon>Mucoraceae</taxon>
        <taxon>Mucor</taxon>
    </lineage>
</organism>
<dbReference type="EMBL" id="JAEPRD010000010">
    <property type="protein sequence ID" value="KAG2210947.1"/>
    <property type="molecule type" value="Genomic_DNA"/>
</dbReference>
<dbReference type="OrthoDB" id="45365at2759"/>
<dbReference type="Proteomes" id="UP000603453">
    <property type="component" value="Unassembled WGS sequence"/>
</dbReference>
<dbReference type="Gene3D" id="2.120.10.80">
    <property type="entry name" value="Kelch-type beta propeller"/>
    <property type="match status" value="1"/>
</dbReference>
<protein>
    <recommendedName>
        <fullName evidence="3">Galactose oxidase</fullName>
    </recommendedName>
</protein>
<name>A0A8H7RH87_9FUNG</name>
<accession>A0A8H7RH87</accession>
<keyword evidence="2" id="KW-1185">Reference proteome</keyword>
<reference evidence="1" key="1">
    <citation type="submission" date="2020-12" db="EMBL/GenBank/DDBJ databases">
        <title>Metabolic potential, ecology and presence of endohyphal bacteria is reflected in genomic diversity of Mucoromycotina.</title>
        <authorList>
            <person name="Muszewska A."/>
            <person name="Okrasinska A."/>
            <person name="Steczkiewicz K."/>
            <person name="Drgas O."/>
            <person name="Orlowska M."/>
            <person name="Perlinska-Lenart U."/>
            <person name="Aleksandrzak-Piekarczyk T."/>
            <person name="Szatraj K."/>
            <person name="Zielenkiewicz U."/>
            <person name="Pilsyk S."/>
            <person name="Malc E."/>
            <person name="Mieczkowski P."/>
            <person name="Kruszewska J.S."/>
            <person name="Biernat P."/>
            <person name="Pawlowska J."/>
        </authorList>
    </citation>
    <scope>NUCLEOTIDE SEQUENCE</scope>
    <source>
        <strain evidence="1">WA0000017839</strain>
    </source>
</reference>
<evidence type="ECO:0000313" key="1">
    <source>
        <dbReference type="EMBL" id="KAG2210947.1"/>
    </source>
</evidence>
<sequence>MYVYGGRYMAIVGHSNDMYEYNFDTPNGETATVSMVNQTNKGPSCAFCGAVMIDDSHMMILSHQFANAWANSTESKTVVRPYLFDFVSLTWTEKEVPAYNRTDESAFYMRAKHGTVLGTDGMIYVIGGTNFYEDSTPLTTSYFYDPVLNYYDTIKNNEFEYKAIGPSALNLPGGNIGSVFGRKKTDGFNLYNSMMILNTKTKTWMRKQALSSSSAADITLLEQDYNEGAAVQLIPNTSYAAFFGARLRIVSNRFQ</sequence>
<dbReference type="AlphaFoldDB" id="A0A8H7RH87"/>